<gene>
    <name evidence="2" type="ORF">Q31a_43870</name>
</gene>
<dbReference type="KEGG" id="ahel:Q31a_43870"/>
<feature type="region of interest" description="Disordered" evidence="1">
    <location>
        <begin position="114"/>
        <end position="133"/>
    </location>
</feature>
<reference evidence="2 3" key="1">
    <citation type="submission" date="2019-02" db="EMBL/GenBank/DDBJ databases">
        <title>Deep-cultivation of Planctomycetes and their phenomic and genomic characterization uncovers novel biology.</title>
        <authorList>
            <person name="Wiegand S."/>
            <person name="Jogler M."/>
            <person name="Boedeker C."/>
            <person name="Pinto D."/>
            <person name="Vollmers J."/>
            <person name="Rivas-Marin E."/>
            <person name="Kohn T."/>
            <person name="Peeters S.H."/>
            <person name="Heuer A."/>
            <person name="Rast P."/>
            <person name="Oberbeckmann S."/>
            <person name="Bunk B."/>
            <person name="Jeske O."/>
            <person name="Meyerdierks A."/>
            <person name="Storesund J.E."/>
            <person name="Kallscheuer N."/>
            <person name="Luecker S."/>
            <person name="Lage O.M."/>
            <person name="Pohl T."/>
            <person name="Merkel B.J."/>
            <person name="Hornburger P."/>
            <person name="Mueller R.-W."/>
            <person name="Bruemmer F."/>
            <person name="Labrenz M."/>
            <person name="Spormann A.M."/>
            <person name="Op den Camp H."/>
            <person name="Overmann J."/>
            <person name="Amann R."/>
            <person name="Jetten M.S.M."/>
            <person name="Mascher T."/>
            <person name="Medema M.H."/>
            <person name="Devos D.P."/>
            <person name="Kaster A.-K."/>
            <person name="Ovreas L."/>
            <person name="Rohde M."/>
            <person name="Galperin M.Y."/>
            <person name="Jogler C."/>
        </authorList>
    </citation>
    <scope>NUCLEOTIDE SEQUENCE [LARGE SCALE GENOMIC DNA]</scope>
    <source>
        <strain evidence="2 3">Q31a</strain>
    </source>
</reference>
<accession>A0A518GBU3</accession>
<dbReference type="AlphaFoldDB" id="A0A518GBU3"/>
<dbReference type="EMBL" id="CP036298">
    <property type="protein sequence ID" value="QDV26017.1"/>
    <property type="molecule type" value="Genomic_DNA"/>
</dbReference>
<dbReference type="Pfam" id="PF19897">
    <property type="entry name" value="DUF6370"/>
    <property type="match status" value="1"/>
</dbReference>
<evidence type="ECO:0000313" key="2">
    <source>
        <dbReference type="EMBL" id="QDV26017.1"/>
    </source>
</evidence>
<name>A0A518GBU3_9BACT</name>
<evidence type="ECO:0000256" key="1">
    <source>
        <dbReference type="SAM" id="MobiDB-lite"/>
    </source>
</evidence>
<feature type="compositionally biased region" description="Basic and acidic residues" evidence="1">
    <location>
        <begin position="123"/>
        <end position="133"/>
    </location>
</feature>
<dbReference type="InterPro" id="IPR045950">
    <property type="entry name" value="DUF6370"/>
</dbReference>
<evidence type="ECO:0000313" key="3">
    <source>
        <dbReference type="Proteomes" id="UP000318017"/>
    </source>
</evidence>
<dbReference type="Proteomes" id="UP000318017">
    <property type="component" value="Chromosome"/>
</dbReference>
<keyword evidence="3" id="KW-1185">Reference proteome</keyword>
<proteinExistence type="predicted"/>
<dbReference type="RefSeq" id="WP_197355420.1">
    <property type="nucleotide sequence ID" value="NZ_CP036298.1"/>
</dbReference>
<evidence type="ECO:0008006" key="4">
    <source>
        <dbReference type="Google" id="ProtNLM"/>
    </source>
</evidence>
<protein>
    <recommendedName>
        <fullName evidence="4">Lipoprotein</fullName>
    </recommendedName>
</protein>
<dbReference type="PROSITE" id="PS51257">
    <property type="entry name" value="PROKAR_LIPOPROTEIN"/>
    <property type="match status" value="1"/>
</dbReference>
<organism evidence="2 3">
    <name type="scientific">Aureliella helgolandensis</name>
    <dbReference type="NCBI Taxonomy" id="2527968"/>
    <lineage>
        <taxon>Bacteria</taxon>
        <taxon>Pseudomonadati</taxon>
        <taxon>Planctomycetota</taxon>
        <taxon>Planctomycetia</taxon>
        <taxon>Pirellulales</taxon>
        <taxon>Pirellulaceae</taxon>
        <taxon>Aureliella</taxon>
    </lineage>
</organism>
<sequence length="133" mass="14070">MKFTALLCVLLLIGCQRSDDLAIDNADADLQVKMIGQVVEASCGECQFDMEGTGCDLAVRIDGKGYFVDGSIMSDHGNAHGDGGMCNTVRKAKVTGEVKGERFVATAFELLPADGDSATHGSSPHDESTHHTH</sequence>